<comment type="caution">
    <text evidence="1">The sequence shown here is derived from an EMBL/GenBank/DDBJ whole genome shotgun (WGS) entry which is preliminary data.</text>
</comment>
<reference evidence="1 2" key="1">
    <citation type="journal article" date="2018" name="ACS Chem. Biol.">
        <title>Ketoreductase domain dysfunction expands chemodiversity: malyngamide biosynthesis in the cyanobacterium Okeania hirsuta.</title>
        <authorList>
            <person name="Moss N.A."/>
            <person name="Leao T."/>
            <person name="Rankin M."/>
            <person name="McCullough T.M."/>
            <person name="Qu P."/>
            <person name="Korobeynikov A."/>
            <person name="Smith J.L."/>
            <person name="Gerwick L."/>
            <person name="Gerwick W.H."/>
        </authorList>
    </citation>
    <scope>NUCLEOTIDE SEQUENCE [LARGE SCALE GENOMIC DNA]</scope>
    <source>
        <strain evidence="1 2">PAB10Feb10-1</strain>
    </source>
</reference>
<sequence length="73" mass="8319">MNNVVPGTLVDFSDLNISIYPKQFPLLQPAAKNALRRAIQNRGTTMGINSAYRTCAQQYLLRYWFEYGNPCGF</sequence>
<dbReference type="EMBL" id="RCBY01000047">
    <property type="protein sequence ID" value="RQH45420.1"/>
    <property type="molecule type" value="Genomic_DNA"/>
</dbReference>
<proteinExistence type="predicted"/>
<evidence type="ECO:0000313" key="1">
    <source>
        <dbReference type="EMBL" id="RQH45420.1"/>
    </source>
</evidence>
<name>A0A3N6PDL9_9CYAN</name>
<dbReference type="AlphaFoldDB" id="A0A3N6PDL9"/>
<dbReference type="Proteomes" id="UP000269154">
    <property type="component" value="Unassembled WGS sequence"/>
</dbReference>
<dbReference type="RefSeq" id="WP_124144252.1">
    <property type="nucleotide sequence ID" value="NZ_CAWOKI010000392.1"/>
</dbReference>
<keyword evidence="2" id="KW-1185">Reference proteome</keyword>
<evidence type="ECO:0000313" key="2">
    <source>
        <dbReference type="Proteomes" id="UP000269154"/>
    </source>
</evidence>
<gene>
    <name evidence="1" type="ORF">D5R40_10820</name>
</gene>
<protein>
    <submittedName>
        <fullName evidence="1">Uncharacterized protein</fullName>
    </submittedName>
</protein>
<accession>A0A3N6PDL9</accession>
<organism evidence="1 2">
    <name type="scientific">Okeania hirsuta</name>
    <dbReference type="NCBI Taxonomy" id="1458930"/>
    <lineage>
        <taxon>Bacteria</taxon>
        <taxon>Bacillati</taxon>
        <taxon>Cyanobacteriota</taxon>
        <taxon>Cyanophyceae</taxon>
        <taxon>Oscillatoriophycideae</taxon>
        <taxon>Oscillatoriales</taxon>
        <taxon>Microcoleaceae</taxon>
        <taxon>Okeania</taxon>
    </lineage>
</organism>